<keyword evidence="2" id="KW-1185">Reference proteome</keyword>
<reference evidence="1 2" key="1">
    <citation type="submission" date="2023-01" db="EMBL/GenBank/DDBJ databases">
        <title>Analysis of 21 Apiospora genomes using comparative genomics revels a genus with tremendous synthesis potential of carbohydrate active enzymes and secondary metabolites.</title>
        <authorList>
            <person name="Sorensen T."/>
        </authorList>
    </citation>
    <scope>NUCLEOTIDE SEQUENCE [LARGE SCALE GENOMIC DNA]</scope>
    <source>
        <strain evidence="1 2">CBS 24483</strain>
    </source>
</reference>
<comment type="caution">
    <text evidence="1">The sequence shown here is derived from an EMBL/GenBank/DDBJ whole genome shotgun (WGS) entry which is preliminary data.</text>
</comment>
<sequence>MSAIQTVRLPPNLLRLSRRRVRQRELILDGEQRGPVRQGHGERVVDQRPALDFAIEDAKVEGQGRVVRVWELHRVLGRVDRARGAVAGVGVRHLGPELGGGWAGPVLLGVRIGLGRIEIHQGAAPGDG</sequence>
<dbReference type="EMBL" id="JAQQWE010000001">
    <property type="protein sequence ID" value="KAK7965893.1"/>
    <property type="molecule type" value="Genomic_DNA"/>
</dbReference>
<dbReference type="RefSeq" id="XP_066705285.1">
    <property type="nucleotide sequence ID" value="XM_066836392.1"/>
</dbReference>
<evidence type="ECO:0000313" key="1">
    <source>
        <dbReference type="EMBL" id="KAK7965893.1"/>
    </source>
</evidence>
<protein>
    <submittedName>
        <fullName evidence="1">Uncharacterized protein</fullName>
    </submittedName>
</protein>
<gene>
    <name evidence="1" type="ORF">PG986_000170</name>
</gene>
<organism evidence="1 2">
    <name type="scientific">Apiospora aurea</name>
    <dbReference type="NCBI Taxonomy" id="335848"/>
    <lineage>
        <taxon>Eukaryota</taxon>
        <taxon>Fungi</taxon>
        <taxon>Dikarya</taxon>
        <taxon>Ascomycota</taxon>
        <taxon>Pezizomycotina</taxon>
        <taxon>Sordariomycetes</taxon>
        <taxon>Xylariomycetidae</taxon>
        <taxon>Amphisphaeriales</taxon>
        <taxon>Apiosporaceae</taxon>
        <taxon>Apiospora</taxon>
    </lineage>
</organism>
<dbReference type="Proteomes" id="UP001391051">
    <property type="component" value="Unassembled WGS sequence"/>
</dbReference>
<name>A0ABR1QT93_9PEZI</name>
<accession>A0ABR1QT93</accession>
<dbReference type="GeneID" id="92069454"/>
<evidence type="ECO:0000313" key="2">
    <source>
        <dbReference type="Proteomes" id="UP001391051"/>
    </source>
</evidence>
<proteinExistence type="predicted"/>